<dbReference type="Proteomes" id="UP000245021">
    <property type="component" value="Unassembled WGS sequence"/>
</dbReference>
<dbReference type="InterPro" id="IPR036388">
    <property type="entry name" value="WH-like_DNA-bd_sf"/>
</dbReference>
<dbReference type="RefSeq" id="WP_109245009.1">
    <property type="nucleotide sequence ID" value="NZ_BFFO01000001.1"/>
</dbReference>
<dbReference type="GO" id="GO:0003700">
    <property type="term" value="F:DNA-binding transcription factor activity"/>
    <property type="evidence" value="ECO:0007669"/>
    <property type="project" value="InterPro"/>
</dbReference>
<dbReference type="Pfam" id="PF13545">
    <property type="entry name" value="HTH_Crp_2"/>
    <property type="match status" value="1"/>
</dbReference>
<evidence type="ECO:0000259" key="5">
    <source>
        <dbReference type="PROSITE" id="PS51063"/>
    </source>
</evidence>
<evidence type="ECO:0000313" key="7">
    <source>
        <dbReference type="Proteomes" id="UP000245021"/>
    </source>
</evidence>
<dbReference type="PROSITE" id="PS50042">
    <property type="entry name" value="CNMP_BINDING_3"/>
    <property type="match status" value="1"/>
</dbReference>
<dbReference type="InterPro" id="IPR018490">
    <property type="entry name" value="cNMP-bd_dom_sf"/>
</dbReference>
<sequence>MQDLDYLIEILKKKDVKVINRKKYNYIMYQGIETDYVYLLLEGVVKISSVLKDGREFNIFYVTETDFISLLEDSSDGEIAAAYNARVESDEVSFYRIPRRDFWRWVEEDFRLFKIVNDFYKRRLVMNLSIFQNMTVKGKKGAVCAHLYDMIETFGIKKPEGILIDFPMTNEDIAGFCGISSRSSVNRILHDLKGEGVIDIIDGQIMIYDQHYLRNFVD</sequence>
<comment type="caution">
    <text evidence="6">The sequence shown here is derived from an EMBL/GenBank/DDBJ whole genome shotgun (WGS) entry which is preliminary data.</text>
</comment>
<keyword evidence="2" id="KW-0238">DNA-binding</keyword>
<dbReference type="SUPFAM" id="SSF51206">
    <property type="entry name" value="cAMP-binding domain-like"/>
    <property type="match status" value="1"/>
</dbReference>
<accession>A0A2R5HD69</accession>
<proteinExistence type="predicted"/>
<dbReference type="SUPFAM" id="SSF46785">
    <property type="entry name" value="Winged helix' DNA-binding domain"/>
    <property type="match status" value="1"/>
</dbReference>
<dbReference type="EMBL" id="BFFO01000001">
    <property type="protein sequence ID" value="GBG96019.1"/>
    <property type="molecule type" value="Genomic_DNA"/>
</dbReference>
<evidence type="ECO:0000313" key="6">
    <source>
        <dbReference type="EMBL" id="GBG96019.1"/>
    </source>
</evidence>
<evidence type="ECO:0000256" key="2">
    <source>
        <dbReference type="ARBA" id="ARBA00023125"/>
    </source>
</evidence>
<keyword evidence="3" id="KW-0804">Transcription</keyword>
<keyword evidence="1" id="KW-0805">Transcription regulation</keyword>
<dbReference type="PROSITE" id="PS00042">
    <property type="entry name" value="HTH_CRP_1"/>
    <property type="match status" value="1"/>
</dbReference>
<dbReference type="PROSITE" id="PS51063">
    <property type="entry name" value="HTH_CRP_2"/>
    <property type="match status" value="1"/>
</dbReference>
<dbReference type="InterPro" id="IPR012318">
    <property type="entry name" value="HTH_CRP"/>
</dbReference>
<feature type="domain" description="Cyclic nucleotide-binding" evidence="4">
    <location>
        <begin position="1"/>
        <end position="104"/>
    </location>
</feature>
<dbReference type="Pfam" id="PF00027">
    <property type="entry name" value="cNMP_binding"/>
    <property type="match status" value="1"/>
</dbReference>
<keyword evidence="7" id="KW-1185">Reference proteome</keyword>
<evidence type="ECO:0000256" key="3">
    <source>
        <dbReference type="ARBA" id="ARBA00023163"/>
    </source>
</evidence>
<dbReference type="SMART" id="SM00419">
    <property type="entry name" value="HTH_CRP"/>
    <property type="match status" value="1"/>
</dbReference>
<evidence type="ECO:0000256" key="1">
    <source>
        <dbReference type="ARBA" id="ARBA00023015"/>
    </source>
</evidence>
<reference evidence="6 7" key="1">
    <citation type="journal article" date="2018" name="Genome Announc.">
        <title>Draft Genome Sequence of Lactococcus sp. Strain NtB2 (JCM 32569), Isolated from the Gut of the Higher Termite Nasutitermes takasagoensis.</title>
        <authorList>
            <person name="Noda S."/>
            <person name="Aihara C."/>
            <person name="Yuki M."/>
            <person name="Ohkuma M."/>
        </authorList>
    </citation>
    <scope>NUCLEOTIDE SEQUENCE [LARGE SCALE GENOMIC DNA]</scope>
    <source>
        <strain evidence="6 7">NtB2</strain>
    </source>
</reference>
<organism evidence="6 7">
    <name type="scientific">Lactococcus termiticola</name>
    <dbReference type="NCBI Taxonomy" id="2169526"/>
    <lineage>
        <taxon>Bacteria</taxon>
        <taxon>Bacillati</taxon>
        <taxon>Bacillota</taxon>
        <taxon>Bacilli</taxon>
        <taxon>Lactobacillales</taxon>
        <taxon>Streptococcaceae</taxon>
        <taxon>Lactococcus</taxon>
    </lineage>
</organism>
<dbReference type="InterPro" id="IPR036390">
    <property type="entry name" value="WH_DNA-bd_sf"/>
</dbReference>
<dbReference type="CDD" id="cd00038">
    <property type="entry name" value="CAP_ED"/>
    <property type="match status" value="1"/>
</dbReference>
<dbReference type="GO" id="GO:0003677">
    <property type="term" value="F:DNA binding"/>
    <property type="evidence" value="ECO:0007669"/>
    <property type="project" value="UniProtKB-KW"/>
</dbReference>
<name>A0A2R5HD69_9LACT</name>
<protein>
    <submittedName>
        <fullName evidence="6">cAMP-binding protein</fullName>
    </submittedName>
</protein>
<evidence type="ECO:0000259" key="4">
    <source>
        <dbReference type="PROSITE" id="PS50042"/>
    </source>
</evidence>
<feature type="domain" description="HTH crp-type" evidence="5">
    <location>
        <begin position="137"/>
        <end position="211"/>
    </location>
</feature>
<dbReference type="Gene3D" id="1.10.10.10">
    <property type="entry name" value="Winged helix-like DNA-binding domain superfamily/Winged helix DNA-binding domain"/>
    <property type="match status" value="1"/>
</dbReference>
<dbReference type="OrthoDB" id="9810708at2"/>
<dbReference type="InterPro" id="IPR014710">
    <property type="entry name" value="RmlC-like_jellyroll"/>
</dbReference>
<dbReference type="AlphaFoldDB" id="A0A2R5HD69"/>
<dbReference type="Gene3D" id="2.60.120.10">
    <property type="entry name" value="Jelly Rolls"/>
    <property type="match status" value="1"/>
</dbReference>
<dbReference type="InterPro" id="IPR018335">
    <property type="entry name" value="Tscrpt_reg_HTH_Crp-type_CS"/>
</dbReference>
<gene>
    <name evidence="6" type="primary">crp</name>
    <name evidence="6" type="ORF">NtB2_00122</name>
</gene>
<dbReference type="InterPro" id="IPR000595">
    <property type="entry name" value="cNMP-bd_dom"/>
</dbReference>